<dbReference type="EMBL" id="BK032770">
    <property type="protein sequence ID" value="DAF59414.1"/>
    <property type="molecule type" value="Genomic_DNA"/>
</dbReference>
<reference evidence="1" key="1">
    <citation type="journal article" date="2021" name="Proc. Natl. Acad. Sci. U.S.A.">
        <title>A Catalog of Tens of Thousands of Viruses from Human Metagenomes Reveals Hidden Associations with Chronic Diseases.</title>
        <authorList>
            <person name="Tisza M.J."/>
            <person name="Buck C.B."/>
        </authorList>
    </citation>
    <scope>NUCLEOTIDE SEQUENCE</scope>
    <source>
        <strain evidence="1">CtIZM3</strain>
    </source>
</reference>
<organism evidence="1">
    <name type="scientific">Caudovirales sp. ctIZM3</name>
    <dbReference type="NCBI Taxonomy" id="2827633"/>
    <lineage>
        <taxon>Viruses</taxon>
        <taxon>Duplodnaviria</taxon>
        <taxon>Heunggongvirae</taxon>
        <taxon>Uroviricota</taxon>
        <taxon>Caudoviricetes</taxon>
    </lineage>
</organism>
<dbReference type="SUPFAM" id="SSF102114">
    <property type="entry name" value="Radical SAM enzymes"/>
    <property type="match status" value="1"/>
</dbReference>
<evidence type="ECO:0000313" key="1">
    <source>
        <dbReference type="EMBL" id="DAF59414.1"/>
    </source>
</evidence>
<dbReference type="InterPro" id="IPR058240">
    <property type="entry name" value="rSAM_sf"/>
</dbReference>
<protein>
    <submittedName>
        <fullName evidence="1">Anaerobic ribonucleoside-triphosphate reductase activating protein</fullName>
    </submittedName>
</protein>
<accession>A0A8S5T846</accession>
<proteinExistence type="predicted"/>
<name>A0A8S5T846_9CAUD</name>
<sequence length="164" mass="18233">MKLPVVNVTLSLNEIPSHIAVAVELGNCKQRCCGCHSPWLSIPLPKKSWMELEDLMAQINKQVKQGADAIVLMGGTHNGIDPDDLVQAINILSYYAPVGLYSGLPFEAAIHKKLMSDDVKLQWLKTGEYKSKCGGLTSANTNQRFYYKDNGVWTDVTFLFTKED</sequence>